<keyword evidence="4" id="KW-1185">Reference proteome</keyword>
<dbReference type="GO" id="GO:0004252">
    <property type="term" value="F:serine-type endopeptidase activity"/>
    <property type="evidence" value="ECO:0007669"/>
    <property type="project" value="InterPro"/>
</dbReference>
<dbReference type="PANTHER" id="PTHR24252:SF7">
    <property type="entry name" value="HYALIN"/>
    <property type="match status" value="1"/>
</dbReference>
<keyword evidence="1" id="KW-1015">Disulfide bond</keyword>
<dbReference type="FunFam" id="2.40.10.10:FF:000068">
    <property type="entry name" value="transmembrane protease serine 2"/>
    <property type="match status" value="1"/>
</dbReference>
<dbReference type="Proteomes" id="UP000694867">
    <property type="component" value="Unplaced"/>
</dbReference>
<dbReference type="InterPro" id="IPR001314">
    <property type="entry name" value="Peptidase_S1A"/>
</dbReference>
<evidence type="ECO:0000313" key="5">
    <source>
        <dbReference type="RefSeq" id="XP_003741141.2"/>
    </source>
</evidence>
<evidence type="ECO:0000256" key="2">
    <source>
        <dbReference type="SAM" id="SignalP"/>
    </source>
</evidence>
<dbReference type="PRINTS" id="PR00722">
    <property type="entry name" value="CHYMOTRYPSIN"/>
</dbReference>
<evidence type="ECO:0000313" key="4">
    <source>
        <dbReference type="Proteomes" id="UP000694867"/>
    </source>
</evidence>
<dbReference type="CDD" id="cd00190">
    <property type="entry name" value="Tryp_SPc"/>
    <property type="match status" value="1"/>
</dbReference>
<dbReference type="PROSITE" id="PS50240">
    <property type="entry name" value="TRYPSIN_DOM"/>
    <property type="match status" value="1"/>
</dbReference>
<accession>A0AAJ6QR76</accession>
<feature type="domain" description="Peptidase S1" evidence="3">
    <location>
        <begin position="99"/>
        <end position="346"/>
    </location>
</feature>
<dbReference type="PROSITE" id="PS00134">
    <property type="entry name" value="TRYPSIN_HIS"/>
    <property type="match status" value="1"/>
</dbReference>
<dbReference type="Pfam" id="PF00089">
    <property type="entry name" value="Trypsin"/>
    <property type="match status" value="1"/>
</dbReference>
<dbReference type="SMART" id="SM00020">
    <property type="entry name" value="Tryp_SPc"/>
    <property type="match status" value="1"/>
</dbReference>
<dbReference type="SUPFAM" id="SSF50494">
    <property type="entry name" value="Trypsin-like serine proteases"/>
    <property type="match status" value="1"/>
</dbReference>
<dbReference type="InterPro" id="IPR043504">
    <property type="entry name" value="Peptidase_S1_PA_chymotrypsin"/>
</dbReference>
<gene>
    <name evidence="5" type="primary">LOC100904125</name>
</gene>
<evidence type="ECO:0000259" key="3">
    <source>
        <dbReference type="PROSITE" id="PS50240"/>
    </source>
</evidence>
<organism evidence="4 5">
    <name type="scientific">Galendromus occidentalis</name>
    <name type="common">western predatory mite</name>
    <dbReference type="NCBI Taxonomy" id="34638"/>
    <lineage>
        <taxon>Eukaryota</taxon>
        <taxon>Metazoa</taxon>
        <taxon>Ecdysozoa</taxon>
        <taxon>Arthropoda</taxon>
        <taxon>Chelicerata</taxon>
        <taxon>Arachnida</taxon>
        <taxon>Acari</taxon>
        <taxon>Parasitiformes</taxon>
        <taxon>Mesostigmata</taxon>
        <taxon>Gamasina</taxon>
        <taxon>Phytoseioidea</taxon>
        <taxon>Phytoseiidae</taxon>
        <taxon>Typhlodrominae</taxon>
        <taxon>Galendromus</taxon>
    </lineage>
</organism>
<dbReference type="InterPro" id="IPR018114">
    <property type="entry name" value="TRYPSIN_HIS"/>
</dbReference>
<feature type="signal peptide" evidence="2">
    <location>
        <begin position="1"/>
        <end position="20"/>
    </location>
</feature>
<dbReference type="Gene3D" id="2.40.10.10">
    <property type="entry name" value="Trypsin-like serine proteases"/>
    <property type="match status" value="1"/>
</dbReference>
<dbReference type="GO" id="GO:0006508">
    <property type="term" value="P:proteolysis"/>
    <property type="evidence" value="ECO:0007669"/>
    <property type="project" value="InterPro"/>
</dbReference>
<name>A0AAJ6QR76_9ACAR</name>
<evidence type="ECO:0000256" key="1">
    <source>
        <dbReference type="ARBA" id="ARBA00023157"/>
    </source>
</evidence>
<reference evidence="5" key="1">
    <citation type="submission" date="2025-08" db="UniProtKB">
        <authorList>
            <consortium name="RefSeq"/>
        </authorList>
    </citation>
    <scope>IDENTIFICATION</scope>
</reference>
<protein>
    <submittedName>
        <fullName evidence="5">Serine proteinase stubble</fullName>
    </submittedName>
</protein>
<dbReference type="InterPro" id="IPR009003">
    <property type="entry name" value="Peptidase_S1_PA"/>
</dbReference>
<dbReference type="RefSeq" id="XP_003741141.2">
    <property type="nucleotide sequence ID" value="XM_003741093.2"/>
</dbReference>
<keyword evidence="2" id="KW-0732">Signal</keyword>
<dbReference type="InterPro" id="IPR001254">
    <property type="entry name" value="Trypsin_dom"/>
</dbReference>
<feature type="chain" id="PRO_5042511810" evidence="2">
    <location>
        <begin position="21"/>
        <end position="347"/>
    </location>
</feature>
<dbReference type="KEGG" id="goe:100904125"/>
<dbReference type="AlphaFoldDB" id="A0AAJ6QR76"/>
<dbReference type="GeneID" id="100904125"/>
<dbReference type="PANTHER" id="PTHR24252">
    <property type="entry name" value="ACROSIN-RELATED"/>
    <property type="match status" value="1"/>
</dbReference>
<proteinExistence type="predicted"/>
<sequence length="347" mass="39264">MHKMRAYILFLLVSLSHIAGYRVRRLTYKSPCTDPNTEERGLCMFPWDCFIWSGTPTTSCRNRGNRGMCCRFPNVAEGQTKQDRLGNICGTTAASGNDLLDGRNLTDIPKSERWPWTISMHHRLDDNTSEFFCGATLLSENWAITAAHCDNIFRREEIVLVFGAHDLDELLEEDPDRIERRIQKTVRLSSRRPFHRGDDIALIRFDEPVEFTDNTSPICVADGDHDYVRGTAFYTGWRLSDEDESLPLIFCEVRLSFISNEDCEKLEKVVGRSSRVPEAFICTNKLVDGERACFGGSGGPLMMKDETSGQWSLIGVVLGGEHYLSAGPKKHARISAFAEWINKLIAN</sequence>